<protein>
    <recommendedName>
        <fullName evidence="7">MgsA AAA+ ATPase C-terminal domain-containing protein</fullName>
    </recommendedName>
</protein>
<dbReference type="Gene3D" id="1.10.3710.10">
    <property type="entry name" value="DNA polymerase III clamp loader subunits, C-terminal domain"/>
    <property type="match status" value="1"/>
</dbReference>
<dbReference type="FunFam" id="1.10.8.60:FF:000029">
    <property type="entry name" value="Replication-associated recombination protein A"/>
    <property type="match status" value="1"/>
</dbReference>
<feature type="domain" description="AAA C-terminal" evidence="5">
    <location>
        <begin position="29"/>
        <end position="108"/>
    </location>
</feature>
<feature type="domain" description="MgsA AAA+ ATPase C-terminal" evidence="4">
    <location>
        <begin position="109"/>
        <end position="272"/>
    </location>
</feature>
<evidence type="ECO:0000259" key="5">
    <source>
        <dbReference type="Pfam" id="PF16193"/>
    </source>
</evidence>
<dbReference type="GO" id="GO:0017116">
    <property type="term" value="F:single-stranded DNA helicase activity"/>
    <property type="evidence" value="ECO:0007669"/>
    <property type="project" value="TreeGrafter"/>
</dbReference>
<evidence type="ECO:0000256" key="3">
    <source>
        <dbReference type="ARBA" id="ARBA00022840"/>
    </source>
</evidence>
<dbReference type="PANTHER" id="PTHR13779:SF7">
    <property type="entry name" value="ATPASE WRNIP1"/>
    <property type="match status" value="1"/>
</dbReference>
<evidence type="ECO:0008006" key="7">
    <source>
        <dbReference type="Google" id="ProtNLM"/>
    </source>
</evidence>
<dbReference type="FunFam" id="1.20.272.10:FF:000001">
    <property type="entry name" value="Putative AAA family ATPase"/>
    <property type="match status" value="1"/>
</dbReference>
<evidence type="ECO:0000313" key="6">
    <source>
        <dbReference type="EMBL" id="GAJ00390.1"/>
    </source>
</evidence>
<dbReference type="InterPro" id="IPR051314">
    <property type="entry name" value="AAA_ATPase_RarA/MGS1/WRNIP1"/>
</dbReference>
<organism evidence="6">
    <name type="scientific">marine sediment metagenome</name>
    <dbReference type="NCBI Taxonomy" id="412755"/>
    <lineage>
        <taxon>unclassified sequences</taxon>
        <taxon>metagenomes</taxon>
        <taxon>ecological metagenomes</taxon>
    </lineage>
</organism>
<dbReference type="InterPro" id="IPR008921">
    <property type="entry name" value="DNA_pol3_clamp-load_cplx_C"/>
</dbReference>
<comment type="similarity">
    <text evidence="1">Belongs to the AAA ATPase family. RarA/MGS1/WRNIP1 subfamily.</text>
</comment>
<dbReference type="GO" id="GO:0006261">
    <property type="term" value="P:DNA-templated DNA replication"/>
    <property type="evidence" value="ECO:0007669"/>
    <property type="project" value="TreeGrafter"/>
</dbReference>
<dbReference type="PANTHER" id="PTHR13779">
    <property type="entry name" value="WERNER HELICASE-INTERACTING PROTEIN 1 FAMILY MEMBER"/>
    <property type="match status" value="1"/>
</dbReference>
<comment type="caution">
    <text evidence="6">The sequence shown here is derived from an EMBL/GenBank/DDBJ whole genome shotgun (WGS) entry which is preliminary data.</text>
</comment>
<evidence type="ECO:0000259" key="4">
    <source>
        <dbReference type="Pfam" id="PF12002"/>
    </source>
</evidence>
<dbReference type="Gene3D" id="1.10.8.60">
    <property type="match status" value="1"/>
</dbReference>
<dbReference type="EMBL" id="BARW01017241">
    <property type="protein sequence ID" value="GAJ00390.1"/>
    <property type="molecule type" value="Genomic_DNA"/>
</dbReference>
<accession>X1V6I3</accession>
<proteinExistence type="inferred from homology"/>
<dbReference type="InterPro" id="IPR021886">
    <property type="entry name" value="MgsA_C"/>
</dbReference>
<dbReference type="Gene3D" id="1.20.272.10">
    <property type="match status" value="1"/>
</dbReference>
<sequence length="276" mass="31453">MTLKPLEFKDMAIILNRALKDKKRGLGDLNTTIEENALKYIISISHGDVRYALNNLESASYFLNPDKNNKRVLNLATVARALNKKPLVYDKNGEEHYNLISALHKSMRGSDPQASIYWLYRMLEAGEDPLFIGRRLIRFASEDIGLADPDALEIALTAYQAWERVGPPEAKLSLTQAVVYLATAPKSNALYVAEKSVTKEIEESGPQPVPLHIRNAPTKLMKEIGYSQGYIYPHDYPENKVKQEYLPEKIRKKIFYRPGDRGFEKEIKKRMGEKNV</sequence>
<feature type="non-terminal residue" evidence="6">
    <location>
        <position position="276"/>
    </location>
</feature>
<dbReference type="SUPFAM" id="SSF48019">
    <property type="entry name" value="post-AAA+ oligomerization domain-like"/>
    <property type="match status" value="1"/>
</dbReference>
<evidence type="ECO:0000256" key="2">
    <source>
        <dbReference type="ARBA" id="ARBA00022741"/>
    </source>
</evidence>
<dbReference type="Pfam" id="PF12002">
    <property type="entry name" value="MgsA_C"/>
    <property type="match status" value="1"/>
</dbReference>
<dbReference type="InterPro" id="IPR027417">
    <property type="entry name" value="P-loop_NTPase"/>
</dbReference>
<dbReference type="GO" id="GO:0005524">
    <property type="term" value="F:ATP binding"/>
    <property type="evidence" value="ECO:0007669"/>
    <property type="project" value="UniProtKB-KW"/>
</dbReference>
<dbReference type="GO" id="GO:0008047">
    <property type="term" value="F:enzyme activator activity"/>
    <property type="evidence" value="ECO:0007669"/>
    <property type="project" value="TreeGrafter"/>
</dbReference>
<dbReference type="Pfam" id="PF16193">
    <property type="entry name" value="AAA_assoc_2"/>
    <property type="match status" value="1"/>
</dbReference>
<dbReference type="CDD" id="cd18139">
    <property type="entry name" value="HLD_clamp_RarA"/>
    <property type="match status" value="1"/>
</dbReference>
<dbReference type="FunFam" id="1.10.3710.10:FF:000004">
    <property type="entry name" value="Putative ATPase, AAA family"/>
    <property type="match status" value="1"/>
</dbReference>
<evidence type="ECO:0000256" key="1">
    <source>
        <dbReference type="ARBA" id="ARBA00008959"/>
    </source>
</evidence>
<gene>
    <name evidence="6" type="ORF">S12H4_29834</name>
</gene>
<keyword evidence="3" id="KW-0067">ATP-binding</keyword>
<name>X1V6I3_9ZZZZ</name>
<dbReference type="SUPFAM" id="SSF52540">
    <property type="entry name" value="P-loop containing nucleoside triphosphate hydrolases"/>
    <property type="match status" value="1"/>
</dbReference>
<dbReference type="GO" id="GO:0000731">
    <property type="term" value="P:DNA synthesis involved in DNA repair"/>
    <property type="evidence" value="ECO:0007669"/>
    <property type="project" value="TreeGrafter"/>
</dbReference>
<keyword evidence="2" id="KW-0547">Nucleotide-binding</keyword>
<dbReference type="InterPro" id="IPR032423">
    <property type="entry name" value="AAA_assoc_2"/>
</dbReference>
<dbReference type="AlphaFoldDB" id="X1V6I3"/>
<reference evidence="6" key="1">
    <citation type="journal article" date="2014" name="Front. Microbiol.">
        <title>High frequency of phylogenetically diverse reductive dehalogenase-homologous genes in deep subseafloor sedimentary metagenomes.</title>
        <authorList>
            <person name="Kawai M."/>
            <person name="Futagami T."/>
            <person name="Toyoda A."/>
            <person name="Takaki Y."/>
            <person name="Nishi S."/>
            <person name="Hori S."/>
            <person name="Arai W."/>
            <person name="Tsubouchi T."/>
            <person name="Morono Y."/>
            <person name="Uchiyama I."/>
            <person name="Ito T."/>
            <person name="Fujiyama A."/>
            <person name="Inagaki F."/>
            <person name="Takami H."/>
        </authorList>
    </citation>
    <scope>NUCLEOTIDE SEQUENCE</scope>
    <source>
        <strain evidence="6">Expedition CK06-06</strain>
    </source>
</reference>
<dbReference type="GO" id="GO:0003677">
    <property type="term" value="F:DNA binding"/>
    <property type="evidence" value="ECO:0007669"/>
    <property type="project" value="InterPro"/>
</dbReference>